<reference evidence="2" key="2">
    <citation type="submission" date="2024-06" db="EMBL/GenBank/DDBJ databases">
        <authorList>
            <person name="Plum-Jensen L.E."/>
            <person name="Schramm A."/>
            <person name="Marshall I.P.G."/>
        </authorList>
    </citation>
    <scope>NUCLEOTIDE SEQUENCE</scope>
    <source>
        <strain evidence="2">Rat1</strain>
    </source>
</reference>
<sequence length="155" mass="17167">MKKIQSVLSAVVLTFLLFSSVNALALSDLDTRFSVQLSNRERTLQYDFLIIANKRVSCTNENIIEQVALPLVNQLNIFYMGKEYNLPPQVGESDVDSINAMSMRKGQAVLARRTGRMNIIGSMEPEGLFAQPEDPSTLLASFPGIAKVSVGERWA</sequence>
<organism evidence="2">
    <name type="scientific">Candidatus Electrothrix aestuarii</name>
    <dbReference type="NCBI Taxonomy" id="3062594"/>
    <lineage>
        <taxon>Bacteria</taxon>
        <taxon>Pseudomonadati</taxon>
        <taxon>Thermodesulfobacteriota</taxon>
        <taxon>Desulfobulbia</taxon>
        <taxon>Desulfobulbales</taxon>
        <taxon>Desulfobulbaceae</taxon>
        <taxon>Candidatus Electrothrix</taxon>
    </lineage>
</organism>
<dbReference type="AlphaFoldDB" id="A0AAU8LTT9"/>
<accession>A0AAU8LTT9</accession>
<reference evidence="2" key="1">
    <citation type="journal article" date="2024" name="Syst. Appl. Microbiol.">
        <title>First single-strain enrichments of Electrothrix cable bacteria, description of E. aestuarii sp. nov. and E. rattekaaiensis sp. nov., and proposal of a cable bacteria taxonomy following the rules of the SeqCode.</title>
        <authorList>
            <person name="Plum-Jensen L.E."/>
            <person name="Schramm A."/>
            <person name="Marshall I.P.G."/>
        </authorList>
    </citation>
    <scope>NUCLEOTIDE SEQUENCE</scope>
    <source>
        <strain evidence="2">Rat1</strain>
    </source>
</reference>
<name>A0AAU8LTT9_9BACT</name>
<gene>
    <name evidence="2" type="ORF">Q3M24_18640</name>
</gene>
<dbReference type="KEGG" id="eaj:Q3M24_18640"/>
<proteinExistence type="predicted"/>
<evidence type="ECO:0000256" key="1">
    <source>
        <dbReference type="SAM" id="SignalP"/>
    </source>
</evidence>
<protein>
    <submittedName>
        <fullName evidence="2">Uncharacterized protein</fullName>
    </submittedName>
</protein>
<evidence type="ECO:0000313" key="2">
    <source>
        <dbReference type="EMBL" id="XCN72297.1"/>
    </source>
</evidence>
<keyword evidence="1" id="KW-0732">Signal</keyword>
<dbReference type="EMBL" id="CP159373">
    <property type="protein sequence ID" value="XCN72297.1"/>
    <property type="molecule type" value="Genomic_DNA"/>
</dbReference>
<feature type="signal peptide" evidence="1">
    <location>
        <begin position="1"/>
        <end position="25"/>
    </location>
</feature>
<feature type="chain" id="PRO_5043964299" evidence="1">
    <location>
        <begin position="26"/>
        <end position="155"/>
    </location>
</feature>